<sequence length="88" mass="10095">MLQEIEFTIREDFYFIVPALWFIGYACKRTPFIPDWLIVWILISFSVLAAVSMYGFTVQAIADGIIAVAIAVFSHQVVKQTFCKDEIK</sequence>
<keyword evidence="1" id="KW-0812">Transmembrane</keyword>
<proteinExistence type="predicted"/>
<keyword evidence="1" id="KW-1133">Transmembrane helix</keyword>
<dbReference type="Pfam" id="PF16079">
    <property type="entry name" value="Phage_holin_5_2"/>
    <property type="match status" value="1"/>
</dbReference>
<dbReference type="RefSeq" id="WP_390196152.1">
    <property type="nucleotide sequence ID" value="NZ_JBHSDV010000001.1"/>
</dbReference>
<gene>
    <name evidence="2" type="ORF">ACFOZ1_03945</name>
</gene>
<evidence type="ECO:0000313" key="2">
    <source>
        <dbReference type="EMBL" id="MFC4386958.1"/>
    </source>
</evidence>
<evidence type="ECO:0000313" key="3">
    <source>
        <dbReference type="Proteomes" id="UP001595880"/>
    </source>
</evidence>
<evidence type="ECO:0000256" key="1">
    <source>
        <dbReference type="SAM" id="Phobius"/>
    </source>
</evidence>
<protein>
    <submittedName>
        <fullName evidence="2">Phage holin family protein</fullName>
    </submittedName>
</protein>
<name>A0ABV8VUS1_9BACI</name>
<comment type="caution">
    <text evidence="2">The sequence shown here is derived from an EMBL/GenBank/DDBJ whole genome shotgun (WGS) entry which is preliminary data.</text>
</comment>
<keyword evidence="1" id="KW-0472">Membrane</keyword>
<organism evidence="2 3">
    <name type="scientific">Gracilibacillus marinus</name>
    <dbReference type="NCBI Taxonomy" id="630535"/>
    <lineage>
        <taxon>Bacteria</taxon>
        <taxon>Bacillati</taxon>
        <taxon>Bacillota</taxon>
        <taxon>Bacilli</taxon>
        <taxon>Bacillales</taxon>
        <taxon>Bacillaceae</taxon>
        <taxon>Gracilibacillus</taxon>
    </lineage>
</organism>
<dbReference type="InterPro" id="IPR032111">
    <property type="entry name" value="Clostridium_phage_holin"/>
</dbReference>
<keyword evidence="3" id="KW-1185">Reference proteome</keyword>
<reference evidence="3" key="1">
    <citation type="journal article" date="2019" name="Int. J. Syst. Evol. Microbiol.">
        <title>The Global Catalogue of Microorganisms (GCM) 10K type strain sequencing project: providing services to taxonomists for standard genome sequencing and annotation.</title>
        <authorList>
            <consortium name="The Broad Institute Genomics Platform"/>
            <consortium name="The Broad Institute Genome Sequencing Center for Infectious Disease"/>
            <person name="Wu L."/>
            <person name="Ma J."/>
        </authorList>
    </citation>
    <scope>NUCLEOTIDE SEQUENCE [LARGE SCALE GENOMIC DNA]</scope>
    <source>
        <strain evidence="3">KACC 14058</strain>
    </source>
</reference>
<dbReference type="Proteomes" id="UP001595880">
    <property type="component" value="Unassembled WGS sequence"/>
</dbReference>
<dbReference type="EMBL" id="JBHSDV010000001">
    <property type="protein sequence ID" value="MFC4386958.1"/>
    <property type="molecule type" value="Genomic_DNA"/>
</dbReference>
<accession>A0ABV8VUS1</accession>
<feature type="transmembrane region" description="Helical" evidence="1">
    <location>
        <begin position="36"/>
        <end position="54"/>
    </location>
</feature>